<organism evidence="10 11">
    <name type="scientific">Paspalum notatum var. saurae</name>
    <dbReference type="NCBI Taxonomy" id="547442"/>
    <lineage>
        <taxon>Eukaryota</taxon>
        <taxon>Viridiplantae</taxon>
        <taxon>Streptophyta</taxon>
        <taxon>Embryophyta</taxon>
        <taxon>Tracheophyta</taxon>
        <taxon>Spermatophyta</taxon>
        <taxon>Magnoliopsida</taxon>
        <taxon>Liliopsida</taxon>
        <taxon>Poales</taxon>
        <taxon>Poaceae</taxon>
        <taxon>PACMAD clade</taxon>
        <taxon>Panicoideae</taxon>
        <taxon>Andropogonodae</taxon>
        <taxon>Paspaleae</taxon>
        <taxon>Paspalinae</taxon>
        <taxon>Paspalum</taxon>
    </lineage>
</organism>
<keyword evidence="8" id="KW-0812">Transmembrane</keyword>
<comment type="catalytic activity">
    <reaction evidence="1">
        <text>S-ubiquitinyl-[E2 ubiquitin-conjugating enzyme]-L-cysteine + [acceptor protein]-L-lysine = [E2 ubiquitin-conjugating enzyme]-L-cysteine + N(6)-ubiquitinyl-[acceptor protein]-L-lysine.</text>
        <dbReference type="EC" id="2.3.2.27"/>
    </reaction>
</comment>
<evidence type="ECO:0000313" key="11">
    <source>
        <dbReference type="Proteomes" id="UP001341281"/>
    </source>
</evidence>
<feature type="transmembrane region" description="Helical" evidence="8">
    <location>
        <begin position="31"/>
        <end position="50"/>
    </location>
</feature>
<dbReference type="Proteomes" id="UP001341281">
    <property type="component" value="Chromosome 06"/>
</dbReference>
<evidence type="ECO:0000259" key="9">
    <source>
        <dbReference type="PROSITE" id="PS50089"/>
    </source>
</evidence>
<keyword evidence="8" id="KW-0472">Membrane</keyword>
<dbReference type="PANTHER" id="PTHR14155:SF548">
    <property type="entry name" value="RING-TYPE DOMAIN-CONTAINING PROTEIN"/>
    <property type="match status" value="1"/>
</dbReference>
<accession>A0AAQ3X046</accession>
<feature type="domain" description="RING-type" evidence="9">
    <location>
        <begin position="105"/>
        <end position="147"/>
    </location>
</feature>
<keyword evidence="3" id="KW-0479">Metal-binding</keyword>
<dbReference type="SMART" id="SM00184">
    <property type="entry name" value="RING"/>
    <property type="match status" value="1"/>
</dbReference>
<evidence type="ECO:0000256" key="1">
    <source>
        <dbReference type="ARBA" id="ARBA00000900"/>
    </source>
</evidence>
<comment type="similarity">
    <text evidence="6">Belongs to the RING-type zinc finger family. ATL subfamily.</text>
</comment>
<keyword evidence="11" id="KW-1185">Reference proteome</keyword>
<keyword evidence="4 7" id="KW-0863">Zinc-finger</keyword>
<evidence type="ECO:0000256" key="3">
    <source>
        <dbReference type="ARBA" id="ARBA00022723"/>
    </source>
</evidence>
<dbReference type="GO" id="GO:0008270">
    <property type="term" value="F:zinc ion binding"/>
    <property type="evidence" value="ECO:0007669"/>
    <property type="project" value="UniProtKB-KW"/>
</dbReference>
<gene>
    <name evidence="10" type="ORF">U9M48_027467</name>
</gene>
<dbReference type="AlphaFoldDB" id="A0AAQ3X046"/>
<keyword evidence="5" id="KW-0862">Zinc</keyword>
<evidence type="ECO:0000313" key="10">
    <source>
        <dbReference type="EMBL" id="WVZ79945.1"/>
    </source>
</evidence>
<sequence length="168" mass="17863">MPFKLAVVALPPLCITCIVLRIAGVPWDATACVAAVVLVFLVVIGLCDRLRHIPSPWLQQQLAASSDESMAAPPQEAALGLGASAIADLPAYKYNKVSGGGTEECSVCLGEINQKETVIRLPACTHLFHEGCIHVWLRSHRTCPVCRTPVDAVAVPVSVEIDGRTQGN</sequence>
<evidence type="ECO:0000256" key="2">
    <source>
        <dbReference type="ARBA" id="ARBA00012483"/>
    </source>
</evidence>
<dbReference type="EC" id="2.3.2.27" evidence="2"/>
<dbReference type="InterPro" id="IPR001841">
    <property type="entry name" value="Znf_RING"/>
</dbReference>
<evidence type="ECO:0000256" key="5">
    <source>
        <dbReference type="ARBA" id="ARBA00022833"/>
    </source>
</evidence>
<evidence type="ECO:0000256" key="7">
    <source>
        <dbReference type="PROSITE-ProRule" id="PRU00175"/>
    </source>
</evidence>
<dbReference type="EMBL" id="CP144750">
    <property type="protein sequence ID" value="WVZ79945.1"/>
    <property type="molecule type" value="Genomic_DNA"/>
</dbReference>
<proteinExistence type="inferred from homology"/>
<dbReference type="GO" id="GO:0061630">
    <property type="term" value="F:ubiquitin protein ligase activity"/>
    <property type="evidence" value="ECO:0007669"/>
    <property type="project" value="UniProtKB-EC"/>
</dbReference>
<name>A0AAQ3X046_PASNO</name>
<keyword evidence="8" id="KW-1133">Transmembrane helix</keyword>
<protein>
    <recommendedName>
        <fullName evidence="2">RING-type E3 ubiquitin transferase</fullName>
        <ecNumber evidence="2">2.3.2.27</ecNumber>
    </recommendedName>
</protein>
<dbReference type="InterPro" id="IPR013083">
    <property type="entry name" value="Znf_RING/FYVE/PHD"/>
</dbReference>
<evidence type="ECO:0000256" key="4">
    <source>
        <dbReference type="ARBA" id="ARBA00022771"/>
    </source>
</evidence>
<dbReference type="PANTHER" id="PTHR14155">
    <property type="entry name" value="RING FINGER DOMAIN-CONTAINING"/>
    <property type="match status" value="1"/>
</dbReference>
<dbReference type="Pfam" id="PF13639">
    <property type="entry name" value="zf-RING_2"/>
    <property type="match status" value="1"/>
</dbReference>
<evidence type="ECO:0000256" key="6">
    <source>
        <dbReference type="ARBA" id="ARBA00024209"/>
    </source>
</evidence>
<dbReference type="PROSITE" id="PS50089">
    <property type="entry name" value="ZF_RING_2"/>
    <property type="match status" value="1"/>
</dbReference>
<dbReference type="InterPro" id="IPR053238">
    <property type="entry name" value="RING-H2_zinc_finger"/>
</dbReference>
<dbReference type="Gene3D" id="3.30.40.10">
    <property type="entry name" value="Zinc/RING finger domain, C3HC4 (zinc finger)"/>
    <property type="match status" value="1"/>
</dbReference>
<dbReference type="SUPFAM" id="SSF57850">
    <property type="entry name" value="RING/U-box"/>
    <property type="match status" value="1"/>
</dbReference>
<evidence type="ECO:0000256" key="8">
    <source>
        <dbReference type="SAM" id="Phobius"/>
    </source>
</evidence>
<reference evidence="10 11" key="1">
    <citation type="submission" date="2024-02" db="EMBL/GenBank/DDBJ databases">
        <title>High-quality chromosome-scale genome assembly of Pensacola bahiagrass (Paspalum notatum Flugge var. saurae).</title>
        <authorList>
            <person name="Vega J.M."/>
            <person name="Podio M."/>
            <person name="Orjuela J."/>
            <person name="Siena L.A."/>
            <person name="Pessino S.C."/>
            <person name="Combes M.C."/>
            <person name="Mariac C."/>
            <person name="Albertini E."/>
            <person name="Pupilli F."/>
            <person name="Ortiz J.P.A."/>
            <person name="Leblanc O."/>
        </authorList>
    </citation>
    <scope>NUCLEOTIDE SEQUENCE [LARGE SCALE GENOMIC DNA]</scope>
    <source>
        <strain evidence="10">R1</strain>
        <tissue evidence="10">Leaf</tissue>
    </source>
</reference>